<dbReference type="AlphaFoldDB" id="H0FCC2"/>
<dbReference type="GO" id="GO:0005525">
    <property type="term" value="F:GTP binding"/>
    <property type="evidence" value="ECO:0007669"/>
    <property type="project" value="InterPro"/>
</dbReference>
<dbReference type="STRING" id="477184.KYC_22156"/>
<dbReference type="GO" id="GO:0002098">
    <property type="term" value="P:tRNA wobble uridine modification"/>
    <property type="evidence" value="ECO:0007669"/>
    <property type="project" value="TreeGrafter"/>
</dbReference>
<accession>H0FCC2</accession>
<dbReference type="GO" id="GO:0005737">
    <property type="term" value="C:cytoplasm"/>
    <property type="evidence" value="ECO:0007669"/>
    <property type="project" value="TreeGrafter"/>
</dbReference>
<dbReference type="PATRIC" id="fig|477184.5.peg.4351"/>
<comment type="caution">
    <text evidence="2">The sequence shown here is derived from an EMBL/GenBank/DDBJ whole genome shotgun (WGS) entry which is preliminary data.</text>
</comment>
<dbReference type="GO" id="GO:0030488">
    <property type="term" value="P:tRNA methylation"/>
    <property type="evidence" value="ECO:0007669"/>
    <property type="project" value="TreeGrafter"/>
</dbReference>
<dbReference type="Gene3D" id="3.40.50.300">
    <property type="entry name" value="P-loop containing nucleotide triphosphate hydrolases"/>
    <property type="match status" value="1"/>
</dbReference>
<dbReference type="PANTHER" id="PTHR42714">
    <property type="entry name" value="TRNA MODIFICATION GTPASE GTPBP3"/>
    <property type="match status" value="1"/>
</dbReference>
<dbReference type="RefSeq" id="WP_008166521.1">
    <property type="nucleotide sequence ID" value="NZ_AGUF01000071.1"/>
</dbReference>
<proteinExistence type="predicted"/>
<evidence type="ECO:0000313" key="2">
    <source>
        <dbReference type="EMBL" id="EHK64091.1"/>
    </source>
</evidence>
<protein>
    <recommendedName>
        <fullName evidence="1">G domain-containing protein</fullName>
    </recommendedName>
</protein>
<sequence>MTISNTSVPDSLEDHPILANAYSAYVSRKQVLLESGPRVAACGIYNAGKSSLLNTLAGQFGEGAEAFKTGAARVTSTVSELEVAGVTLVDMPGVDGATDDDETAWQGMLGGDCYLYVHRLMAAEFEQSELEFLGLLKEQVRGLESRLVLVISQIDEVGDPEEAARREAAIRTAFTAAVGFEPRWTFAVSAARYKKGHVEGKAGLINISGIPELKNWVSQLPETSANVDWRTFRADRLRTEKDALTAQILAIADELDLQIQVRTAARQKRLQSFEAAVAALVQNVSGSLKRIDSAE</sequence>
<dbReference type="InterPro" id="IPR027417">
    <property type="entry name" value="P-loop_NTPase"/>
</dbReference>
<dbReference type="Pfam" id="PF01926">
    <property type="entry name" value="MMR_HSR1"/>
    <property type="match status" value="1"/>
</dbReference>
<evidence type="ECO:0000259" key="1">
    <source>
        <dbReference type="Pfam" id="PF01926"/>
    </source>
</evidence>
<name>H0FCC2_9BURK</name>
<dbReference type="InterPro" id="IPR006073">
    <property type="entry name" value="GTP-bd"/>
</dbReference>
<gene>
    <name evidence="2" type="ORF">KYC_22156</name>
</gene>
<keyword evidence="3" id="KW-1185">Reference proteome</keyword>
<dbReference type="OrthoDB" id="238366at2"/>
<organism evidence="2 3">
    <name type="scientific">Achromobacter arsenitoxydans SY8</name>
    <dbReference type="NCBI Taxonomy" id="477184"/>
    <lineage>
        <taxon>Bacteria</taxon>
        <taxon>Pseudomonadati</taxon>
        <taxon>Pseudomonadota</taxon>
        <taxon>Betaproteobacteria</taxon>
        <taxon>Burkholderiales</taxon>
        <taxon>Alcaligenaceae</taxon>
        <taxon>Achromobacter</taxon>
    </lineage>
</organism>
<evidence type="ECO:0000313" key="3">
    <source>
        <dbReference type="Proteomes" id="UP000003113"/>
    </source>
</evidence>
<feature type="domain" description="G" evidence="1">
    <location>
        <begin position="38"/>
        <end position="138"/>
    </location>
</feature>
<dbReference type="Proteomes" id="UP000003113">
    <property type="component" value="Unassembled WGS sequence"/>
</dbReference>
<dbReference type="EMBL" id="AGUF01000071">
    <property type="protein sequence ID" value="EHK64091.1"/>
    <property type="molecule type" value="Genomic_DNA"/>
</dbReference>
<dbReference type="PANTHER" id="PTHR42714:SF2">
    <property type="entry name" value="TRNA MODIFICATION GTPASE GTPBP3, MITOCHONDRIAL"/>
    <property type="match status" value="1"/>
</dbReference>
<dbReference type="SUPFAM" id="SSF52540">
    <property type="entry name" value="P-loop containing nucleoside triphosphate hydrolases"/>
    <property type="match status" value="1"/>
</dbReference>
<reference evidence="2 3" key="1">
    <citation type="journal article" date="2012" name="J. Bacteriol.">
        <title>Genome sequence of the highly efficient arsenite-oxidizing bacterium Achromobacter arsenitoxydans SY8.</title>
        <authorList>
            <person name="Li X."/>
            <person name="Hu Y."/>
            <person name="Gong J."/>
            <person name="Lin Y."/>
            <person name="Johnstone L."/>
            <person name="Rensing C."/>
            <person name="Wang G."/>
        </authorList>
    </citation>
    <scope>NUCLEOTIDE SEQUENCE [LARGE SCALE GENOMIC DNA]</scope>
    <source>
        <strain evidence="2 3">SY8</strain>
    </source>
</reference>
<dbReference type="eggNOG" id="COG0699">
    <property type="taxonomic scope" value="Bacteria"/>
</dbReference>